<proteinExistence type="predicted"/>
<gene>
    <name evidence="2" type="ORF">ABOZ73_03970</name>
</gene>
<dbReference type="InterPro" id="IPR006311">
    <property type="entry name" value="TAT_signal"/>
</dbReference>
<keyword evidence="2" id="KW-0560">Oxidoreductase</keyword>
<sequence length="127" mass="13110">MTPRRRDFVTGSLALGLAGATLSTAAGATPMYGLIGKMKAAPGQRDALIAILLEGVSGMPGCLSYVVAKAPDDADAIWITEVWDSAESHKASLQLPSVKDAITKGRPLIAAFESHVETVPVGGHGLK</sequence>
<dbReference type="AlphaFoldDB" id="A0AB39KV50"/>
<dbReference type="GO" id="GO:0004497">
    <property type="term" value="F:monooxygenase activity"/>
    <property type="evidence" value="ECO:0007669"/>
    <property type="project" value="UniProtKB-KW"/>
</dbReference>
<dbReference type="SUPFAM" id="SSF54909">
    <property type="entry name" value="Dimeric alpha+beta barrel"/>
    <property type="match status" value="1"/>
</dbReference>
<dbReference type="RefSeq" id="WP_369060911.1">
    <property type="nucleotide sequence ID" value="NZ_CP158375.1"/>
</dbReference>
<dbReference type="EMBL" id="CP158375">
    <property type="protein sequence ID" value="XDO97588.1"/>
    <property type="molecule type" value="Genomic_DNA"/>
</dbReference>
<dbReference type="PROSITE" id="PS51318">
    <property type="entry name" value="TAT"/>
    <property type="match status" value="1"/>
</dbReference>
<organism evidence="2">
    <name type="scientific">Caulobacter sp. 73W</name>
    <dbReference type="NCBI Taxonomy" id="3161137"/>
    <lineage>
        <taxon>Bacteria</taxon>
        <taxon>Pseudomonadati</taxon>
        <taxon>Pseudomonadota</taxon>
        <taxon>Alphaproteobacteria</taxon>
        <taxon>Caulobacterales</taxon>
        <taxon>Caulobacteraceae</taxon>
        <taxon>Caulobacter</taxon>
    </lineage>
</organism>
<name>A0AB39KV50_9CAUL</name>
<evidence type="ECO:0000259" key="1">
    <source>
        <dbReference type="PROSITE" id="PS51725"/>
    </source>
</evidence>
<protein>
    <submittedName>
        <fullName evidence="2">Antibiotic biosynthesis monooxygenase family protein</fullName>
    </submittedName>
</protein>
<dbReference type="Gene3D" id="3.30.70.100">
    <property type="match status" value="1"/>
</dbReference>
<evidence type="ECO:0000313" key="2">
    <source>
        <dbReference type="EMBL" id="XDO97588.1"/>
    </source>
</evidence>
<feature type="domain" description="ABM" evidence="1">
    <location>
        <begin position="32"/>
        <end position="117"/>
    </location>
</feature>
<dbReference type="InterPro" id="IPR011008">
    <property type="entry name" value="Dimeric_a/b-barrel"/>
</dbReference>
<dbReference type="PROSITE" id="PS51725">
    <property type="entry name" value="ABM"/>
    <property type="match status" value="1"/>
</dbReference>
<dbReference type="Pfam" id="PF03992">
    <property type="entry name" value="ABM"/>
    <property type="match status" value="1"/>
</dbReference>
<dbReference type="InterPro" id="IPR007138">
    <property type="entry name" value="ABM_dom"/>
</dbReference>
<accession>A0AB39KV50</accession>
<keyword evidence="2" id="KW-0503">Monooxygenase</keyword>
<reference evidence="2" key="1">
    <citation type="submission" date="2024-06" db="EMBL/GenBank/DDBJ databases">
        <title>Caulobacter inopinatus, sp. nov.</title>
        <authorList>
            <person name="Donachie S.P."/>
        </authorList>
    </citation>
    <scope>NUCLEOTIDE SEQUENCE</scope>
    <source>
        <strain evidence="2">73W</strain>
    </source>
</reference>